<dbReference type="NCBIfam" id="TIGR03696">
    <property type="entry name" value="Rhs_assc_core"/>
    <property type="match status" value="1"/>
</dbReference>
<dbReference type="InterPro" id="IPR003284">
    <property type="entry name" value="Sal_SpvB"/>
</dbReference>
<feature type="chain" id="PRO_5029468911" description="Teneurin-like YD-shell domain-containing protein" evidence="5">
    <location>
        <begin position="21"/>
        <end position="2077"/>
    </location>
</feature>
<protein>
    <recommendedName>
        <fullName evidence="6">Teneurin-like YD-shell domain-containing protein</fullName>
    </recommendedName>
</protein>
<comment type="caution">
    <text evidence="7">The sequence shown here is derived from an EMBL/GenBank/DDBJ whole genome shotgun (WGS) entry which is preliminary data.</text>
</comment>
<dbReference type="Pfam" id="PF03534">
    <property type="entry name" value="SpvB"/>
    <property type="match status" value="1"/>
</dbReference>
<evidence type="ECO:0000256" key="3">
    <source>
        <dbReference type="ARBA" id="ARBA00022737"/>
    </source>
</evidence>
<dbReference type="GO" id="GO:0005737">
    <property type="term" value="C:cytoplasm"/>
    <property type="evidence" value="ECO:0007669"/>
    <property type="project" value="InterPro"/>
</dbReference>
<dbReference type="Gene3D" id="2.180.10.10">
    <property type="entry name" value="RHS repeat-associated core"/>
    <property type="match status" value="2"/>
</dbReference>
<evidence type="ECO:0000256" key="2">
    <source>
        <dbReference type="ARBA" id="ARBA00022525"/>
    </source>
</evidence>
<dbReference type="InterPro" id="IPR022385">
    <property type="entry name" value="Rhs_assc_core"/>
</dbReference>
<dbReference type="PANTHER" id="PTHR32305:SF15">
    <property type="entry name" value="PROTEIN RHSA-RELATED"/>
    <property type="match status" value="1"/>
</dbReference>
<dbReference type="PANTHER" id="PTHR32305">
    <property type="match status" value="1"/>
</dbReference>
<dbReference type="RefSeq" id="WP_130058147.1">
    <property type="nucleotide sequence ID" value="NZ_JADNPJ010000050.1"/>
</dbReference>
<dbReference type="Pfam" id="PF25023">
    <property type="entry name" value="TEN_YD-shell"/>
    <property type="match status" value="1"/>
</dbReference>
<sequence>MKKICFIYIFVICFIVNGKAQNIQPNWVFQTPQSGNSSYVARDYILLKPGFSYKANKEESFHAYTNPCLLFPPSDNTYAKPDGTIVGDASQGFVVGKIPGELNVSPSGAATYTIPISCPPGINGMQPNLSLVYNSQSGNGIAGWGWNLGGLSMISRVPKNYYYDNEKSGIIWDKYSPLALDGQRLVVNGPLESSSDTIEYRTENDESNKIVGYNITAWGPKYFKVFQKDGNVLEYGDPSSLASYFPIKSPSLTLPNTDFYNLGWAIHKITDPNHNFVEYIYDTNHFSGAYKFGDTRLSSIIYGHEENGNKQIVATIDFEYKRDMVANMSLKFIDGMATRNQPYLDKIVVRGLDSQTLETYDLSYKVEIDILYLEKIKKTNANGESFLPIEFTWSEYKYTQDYSAVKDIYQSPKMEALAAKGYRISFIMKYWGDINGDGISDPLLKFKLTHKDNGDMKYLWTMYRNGGNGYFYSVIDAEFNWNTCTTFAFADNDNDGKDELYIGEASVSPYYTLKCYKYQNNVFGAYPNGDINMGLSSGEFAEREKVYAIPGDFLGNGSTQFMMVVANSYLGVFSVAGVSVNIGQFKRVYLTDINGNGKQELMCITNDNITKFYEYSKLSNSFVNIYTTDIFHYKDRIFVGDFNGDGNTDILRHEFFRSSNIHWSMWISDGKKFLNGLLDKNVFQGKMGVEPILMDVNQDGKTDLLIQYSNTVNRGASDGTMILLLNIGNKFVNVLQSTQKIQDLYLNVQGKFDSGLNKNVLVEHNLNLSTTVSPHYYTFSRGIKFNKILKVKNAYENEYVINYKSAKSPFNGNTSITESANILTSLPAEFEVTSQITGPLFNQVYTFNTPLIHKQGKGFFGFKKIQITDNINGRKTVNENEMNTEYFVTYPKSTLVTTTSNSRISENTNVYNFVKQQRAFRLQLQSQTQKDYLRNVTVTKEYNRYDDSNNPQSIVTKYDNSFTETQEIKYIRKGSWCANKIEKMTTTKSRTGVLDDIRTQEYAYDGKGNLLTKTEDPNTSFAVSTIYSNYDKYGNPGLITLKAGNESRSTSLAYSSTGRFITRKTNNLLNETVTYNYDESRSLLLSETSRLGTTTYAYDGFGRQTKVVSPDKVETVKLLKWASTGSMAGSKFYEYTETSGESPVTVWYDPMERELGQKYYGLGGKEITSSKEYDTKGRLYRISEPYFSGETVTWASTNYYDTYGRLQRSVTPLGTTSYSYSGLTTQVTAPNTTTVTVENALGETVSQTTNGKKVSYTYYASGAVKTATPEGGAPINMEYDLVGNRTKLTDPDAGVITTVYDAWGQLKSETQSIHIGKSPVVTNYTYSKGLLSKVDRQGEITNYDYDSNNRVSGIRMDGKHSQQFAYDRLDRVIKVVENIKNEKTYTTETVYDAFGRIKKEIYPDGYAVNNSYDSYGNLISVTDSYDNKIWQGLSANARGQLIKSKQGNTEKTQLYDSRGLPSSITAAGIIIMAYTFNDKGNLTSRSDLLTGHKEDFTYDTMNRLTAWDVSKSNVSQVNNSINYNPTTGTITTKSDVGFTFNYGEENGKPHALTSISGKPDRIPHSAQTITYTDFKKVKSISLGNKSLVLDYGVDEQRRKGVFKEGNVTFTRYYSGNYEEEISSSGKIKKIYYISGGDGLAGIYINDDGNSNFYSAYCDYQGSLLALTDINGVVKEKYAYDPWGNRRNPALWKDADTRTKFIIDRGYTLHEHLDALGLINMNGRVYDPLLGMFLSPDPYVQAPGNWLNYNRYGYCYGNPLSYTDPNGEFFFAAIFIGAIMNAAIQGFTGNLHGGVGDFFKAAGVGALSGAAGAGASQLVSGMFGAATTLGGAMMQGSIIGGAGGSVGGWITGMGNARINGGTWGQSLKSGLIGSGFGAASGILLGGITGGIQYRKQILTYQRGCEELGITENSELPKTDDFLLKAQKEWYKDAPMENIKKFTVENVPEKSQQAMMRNNAPAATVAFRTKSGLFTGESNVYFNKHLAFSSSKQLFFSMGHEFVHVSQYSVLAGLSHKLTVDFVDMLEFHAYSFQNSLGGKSFNAFDNIRSVASKYGDLFKRLSYVNFSWTSNVTYKYPF</sequence>
<evidence type="ECO:0000313" key="7">
    <source>
        <dbReference type="EMBL" id="KAA3756952.1"/>
    </source>
</evidence>
<feature type="domain" description="Teneurin-like YD-shell" evidence="6">
    <location>
        <begin position="1249"/>
        <end position="1395"/>
    </location>
</feature>
<keyword evidence="2" id="KW-0964">Secreted</keyword>
<keyword evidence="5" id="KW-0732">Signal</keyword>
<evidence type="ECO:0000256" key="5">
    <source>
        <dbReference type="SAM" id="SignalP"/>
    </source>
</evidence>
<dbReference type="InterPro" id="IPR056823">
    <property type="entry name" value="TEN-like_YD-shell"/>
</dbReference>
<organism evidence="7 8">
    <name type="scientific">Bacteroides salyersiae</name>
    <dbReference type="NCBI Taxonomy" id="291644"/>
    <lineage>
        <taxon>Bacteria</taxon>
        <taxon>Pseudomonadati</taxon>
        <taxon>Bacteroidota</taxon>
        <taxon>Bacteroidia</taxon>
        <taxon>Bacteroidales</taxon>
        <taxon>Bacteroidaceae</taxon>
        <taxon>Bacteroides</taxon>
    </lineage>
</organism>
<evidence type="ECO:0000256" key="4">
    <source>
        <dbReference type="ARBA" id="ARBA00023026"/>
    </source>
</evidence>
<name>A0A7J4XC84_9BACE</name>
<evidence type="ECO:0000256" key="1">
    <source>
        <dbReference type="ARBA" id="ARBA00004613"/>
    </source>
</evidence>
<evidence type="ECO:0000259" key="6">
    <source>
        <dbReference type="Pfam" id="PF25023"/>
    </source>
</evidence>
<comment type="subcellular location">
    <subcellularLocation>
        <location evidence="1">Secreted</location>
    </subcellularLocation>
</comment>
<dbReference type="Proteomes" id="UP000422221">
    <property type="component" value="Unassembled WGS sequence"/>
</dbReference>
<gene>
    <name evidence="7" type="ORF">F3F73_22950</name>
</gene>
<dbReference type="EMBL" id="VWMK01000039">
    <property type="protein sequence ID" value="KAA3756952.1"/>
    <property type="molecule type" value="Genomic_DNA"/>
</dbReference>
<reference evidence="7 8" key="1">
    <citation type="journal article" date="2019" name="Nat. Med.">
        <title>A library of human gut bacterial isolates paired with longitudinal multiomics data enables mechanistic microbiome research.</title>
        <authorList>
            <person name="Poyet M."/>
            <person name="Groussin M."/>
            <person name="Gibbons S.M."/>
            <person name="Avila-Pacheco J."/>
            <person name="Jiang X."/>
            <person name="Kearney S.M."/>
            <person name="Perrotta A.R."/>
            <person name="Berdy B."/>
            <person name="Zhao S."/>
            <person name="Lieberman T.D."/>
            <person name="Swanson P.K."/>
            <person name="Smith M."/>
            <person name="Roesemann S."/>
            <person name="Alexander J.E."/>
            <person name="Rich S.A."/>
            <person name="Livny J."/>
            <person name="Vlamakis H."/>
            <person name="Clish C."/>
            <person name="Bullock K."/>
            <person name="Deik A."/>
            <person name="Scott J."/>
            <person name="Pierce K.A."/>
            <person name="Xavier R.J."/>
            <person name="Alm E.J."/>
        </authorList>
    </citation>
    <scope>NUCLEOTIDE SEQUENCE [LARGE SCALE GENOMIC DNA]</scope>
    <source>
        <strain evidence="7 8">BIOML-A10</strain>
    </source>
</reference>
<proteinExistence type="predicted"/>
<keyword evidence="3" id="KW-0677">Repeat</keyword>
<dbReference type="Pfam" id="PF05593">
    <property type="entry name" value="RHS_repeat"/>
    <property type="match status" value="1"/>
</dbReference>
<dbReference type="SUPFAM" id="SSF69318">
    <property type="entry name" value="Integrin alpha N-terminal domain"/>
    <property type="match status" value="1"/>
</dbReference>
<accession>A0A7J4XC84</accession>
<evidence type="ECO:0000313" key="8">
    <source>
        <dbReference type="Proteomes" id="UP000422221"/>
    </source>
</evidence>
<dbReference type="InterPro" id="IPR031325">
    <property type="entry name" value="RHS_repeat"/>
</dbReference>
<keyword evidence="4" id="KW-0843">Virulence</keyword>
<feature type="signal peptide" evidence="5">
    <location>
        <begin position="1"/>
        <end position="20"/>
    </location>
</feature>
<dbReference type="InterPro" id="IPR028994">
    <property type="entry name" value="Integrin_alpha_N"/>
</dbReference>
<dbReference type="GO" id="GO:0005576">
    <property type="term" value="C:extracellular region"/>
    <property type="evidence" value="ECO:0007669"/>
    <property type="project" value="UniProtKB-SubCell"/>
</dbReference>
<dbReference type="InterPro" id="IPR050708">
    <property type="entry name" value="T6SS_VgrG/RHS"/>
</dbReference>